<dbReference type="InterPro" id="IPR042855">
    <property type="entry name" value="V_SNARE_CC"/>
</dbReference>
<dbReference type="SUPFAM" id="SSF58038">
    <property type="entry name" value="SNARE fusion complex"/>
    <property type="match status" value="1"/>
</dbReference>
<dbReference type="FunFam" id="3.30.450.50:FF:000015">
    <property type="entry name" value="Synaptobrevin 2 isoform 1"/>
    <property type="match status" value="1"/>
</dbReference>
<sequence>MIVYSLVARGKCVLAEYTQSAGNFPNITRILLGKVNTTEDGKMSYVYDKHVFHYIVEDGLIYLCLADEQSRRRIPFAFLEDIRRKFRAQYGARPHTALAFAMNEEFAPVLQRQQDYYNVDPSSDQLQSVRDQVDATKDIMVANIEKVLERGEKIELLVDKTDRLNQQAFNFDRASRQLQRALYWRKVRMYALLGGLIAALLLTLAASACGGYSFKACRSSGSRSASP</sequence>
<feature type="domain" description="V-SNARE coiled-coil homology" evidence="11">
    <location>
        <begin position="125"/>
        <end position="185"/>
    </location>
</feature>
<feature type="transmembrane region" description="Helical" evidence="9">
    <location>
        <begin position="190"/>
        <end position="214"/>
    </location>
</feature>
<protein>
    <submittedName>
        <fullName evidence="12">Longin-like domain-containing protein</fullName>
    </submittedName>
</protein>
<dbReference type="SUPFAM" id="SSF64356">
    <property type="entry name" value="SNARE-like"/>
    <property type="match status" value="1"/>
</dbReference>
<dbReference type="GO" id="GO:0012505">
    <property type="term" value="C:endomembrane system"/>
    <property type="evidence" value="ECO:0007669"/>
    <property type="project" value="UniProtKB-SubCell"/>
</dbReference>
<dbReference type="Gene3D" id="3.30.450.50">
    <property type="entry name" value="Longin domain"/>
    <property type="match status" value="1"/>
</dbReference>
<dbReference type="PANTHER" id="PTHR21136">
    <property type="entry name" value="SNARE PROTEINS"/>
    <property type="match status" value="1"/>
</dbReference>
<comment type="caution">
    <text evidence="12">The sequence shown here is derived from an EMBL/GenBank/DDBJ whole genome shotgun (WGS) entry which is preliminary data.</text>
</comment>
<comment type="subcellular location">
    <subcellularLocation>
        <location evidence="7">Endomembrane system</location>
        <topology evidence="7">Single-pass type IV membrane protein</topology>
    </subcellularLocation>
</comment>
<keyword evidence="5 9" id="KW-1133">Transmembrane helix</keyword>
<dbReference type="Pfam" id="PF13774">
    <property type="entry name" value="Longin"/>
    <property type="match status" value="1"/>
</dbReference>
<dbReference type="GO" id="GO:0016020">
    <property type="term" value="C:membrane"/>
    <property type="evidence" value="ECO:0007669"/>
    <property type="project" value="InterPro"/>
</dbReference>
<dbReference type="PROSITE" id="PS50892">
    <property type="entry name" value="V_SNARE"/>
    <property type="match status" value="1"/>
</dbReference>
<keyword evidence="13" id="KW-1185">Reference proteome</keyword>
<evidence type="ECO:0000256" key="9">
    <source>
        <dbReference type="SAM" id="Phobius"/>
    </source>
</evidence>
<name>A0A835YGH9_9STRA</name>
<evidence type="ECO:0000256" key="8">
    <source>
        <dbReference type="PROSITE-ProRule" id="PRU00290"/>
    </source>
</evidence>
<dbReference type="AlphaFoldDB" id="A0A835YGH9"/>
<dbReference type="InterPro" id="IPR051097">
    <property type="entry name" value="Synaptobrevin-like_transport"/>
</dbReference>
<keyword evidence="2" id="KW-0813">Transport</keyword>
<evidence type="ECO:0000256" key="5">
    <source>
        <dbReference type="ARBA" id="ARBA00022989"/>
    </source>
</evidence>
<gene>
    <name evidence="12" type="ORF">JKP88DRAFT_190657</name>
</gene>
<proteinExistence type="inferred from homology"/>
<dbReference type="InterPro" id="IPR010908">
    <property type="entry name" value="Longin_dom"/>
</dbReference>
<dbReference type="PANTHER" id="PTHR21136:SF168">
    <property type="entry name" value="VESICLE-ASSOCIATED MEMBRANE PROTEIN 9"/>
    <property type="match status" value="1"/>
</dbReference>
<keyword evidence="8" id="KW-0175">Coiled coil</keyword>
<evidence type="ECO:0000259" key="11">
    <source>
        <dbReference type="PROSITE" id="PS50892"/>
    </source>
</evidence>
<evidence type="ECO:0000313" key="12">
    <source>
        <dbReference type="EMBL" id="KAG5175111.1"/>
    </source>
</evidence>
<feature type="domain" description="Longin" evidence="10">
    <location>
        <begin position="6"/>
        <end position="110"/>
    </location>
</feature>
<evidence type="ECO:0000256" key="3">
    <source>
        <dbReference type="ARBA" id="ARBA00022692"/>
    </source>
</evidence>
<dbReference type="PRINTS" id="PR00219">
    <property type="entry name" value="SYNAPTOBREVN"/>
</dbReference>
<reference evidence="12" key="1">
    <citation type="submission" date="2021-02" db="EMBL/GenBank/DDBJ databases">
        <title>First Annotated Genome of the Yellow-green Alga Tribonema minus.</title>
        <authorList>
            <person name="Mahan K.M."/>
        </authorList>
    </citation>
    <scope>NUCLEOTIDE SEQUENCE</scope>
    <source>
        <strain evidence="12">UTEX B ZZ1240</strain>
    </source>
</reference>
<keyword evidence="6 9" id="KW-0472">Membrane</keyword>
<dbReference type="Proteomes" id="UP000664859">
    <property type="component" value="Unassembled WGS sequence"/>
</dbReference>
<evidence type="ECO:0000256" key="6">
    <source>
        <dbReference type="ARBA" id="ARBA00023136"/>
    </source>
</evidence>
<dbReference type="GO" id="GO:0016192">
    <property type="term" value="P:vesicle-mediated transport"/>
    <property type="evidence" value="ECO:0007669"/>
    <property type="project" value="InterPro"/>
</dbReference>
<dbReference type="CDD" id="cd15843">
    <property type="entry name" value="R-SNARE"/>
    <property type="match status" value="1"/>
</dbReference>
<dbReference type="Pfam" id="PF00957">
    <property type="entry name" value="Synaptobrevin"/>
    <property type="match status" value="1"/>
</dbReference>
<dbReference type="FunFam" id="1.20.5.110:FF:000004">
    <property type="entry name" value="Vesicle-associated membrane protein 7"/>
    <property type="match status" value="1"/>
</dbReference>
<dbReference type="PROSITE" id="PS00417">
    <property type="entry name" value="SYNAPTOBREVIN"/>
    <property type="match status" value="1"/>
</dbReference>
<dbReference type="InterPro" id="IPR001388">
    <property type="entry name" value="Synaptobrevin-like"/>
</dbReference>
<evidence type="ECO:0000313" key="13">
    <source>
        <dbReference type="Proteomes" id="UP000664859"/>
    </source>
</evidence>
<evidence type="ECO:0000256" key="4">
    <source>
        <dbReference type="ARBA" id="ARBA00022927"/>
    </source>
</evidence>
<accession>A0A835YGH9</accession>
<evidence type="ECO:0000256" key="2">
    <source>
        <dbReference type="ARBA" id="ARBA00022448"/>
    </source>
</evidence>
<dbReference type="CDD" id="cd14824">
    <property type="entry name" value="Longin"/>
    <property type="match status" value="1"/>
</dbReference>
<dbReference type="EMBL" id="JAFCMP010000554">
    <property type="protein sequence ID" value="KAG5175111.1"/>
    <property type="molecule type" value="Genomic_DNA"/>
</dbReference>
<evidence type="ECO:0000256" key="7">
    <source>
        <dbReference type="ARBA" id="ARBA00046280"/>
    </source>
</evidence>
<dbReference type="Gene3D" id="1.20.5.110">
    <property type="match status" value="1"/>
</dbReference>
<dbReference type="InterPro" id="IPR011012">
    <property type="entry name" value="Longin-like_dom_sf"/>
</dbReference>
<comment type="similarity">
    <text evidence="1">Belongs to the synaptobrevin family.</text>
</comment>
<keyword evidence="4" id="KW-0653">Protein transport</keyword>
<keyword evidence="3 9" id="KW-0812">Transmembrane</keyword>
<dbReference type="PROSITE" id="PS50859">
    <property type="entry name" value="LONGIN"/>
    <property type="match status" value="1"/>
</dbReference>
<evidence type="ECO:0000259" key="10">
    <source>
        <dbReference type="PROSITE" id="PS50859"/>
    </source>
</evidence>
<dbReference type="OrthoDB" id="248747at2759"/>
<dbReference type="SMART" id="SM01270">
    <property type="entry name" value="Longin"/>
    <property type="match status" value="1"/>
</dbReference>
<dbReference type="GO" id="GO:0015031">
    <property type="term" value="P:protein transport"/>
    <property type="evidence" value="ECO:0007669"/>
    <property type="project" value="UniProtKB-KW"/>
</dbReference>
<organism evidence="12 13">
    <name type="scientific">Tribonema minus</name>
    <dbReference type="NCBI Taxonomy" id="303371"/>
    <lineage>
        <taxon>Eukaryota</taxon>
        <taxon>Sar</taxon>
        <taxon>Stramenopiles</taxon>
        <taxon>Ochrophyta</taxon>
        <taxon>PX clade</taxon>
        <taxon>Xanthophyceae</taxon>
        <taxon>Tribonematales</taxon>
        <taxon>Tribonemataceae</taxon>
        <taxon>Tribonema</taxon>
    </lineage>
</organism>
<evidence type="ECO:0000256" key="1">
    <source>
        <dbReference type="ARBA" id="ARBA00008025"/>
    </source>
</evidence>
<dbReference type="GO" id="GO:0005737">
    <property type="term" value="C:cytoplasm"/>
    <property type="evidence" value="ECO:0007669"/>
    <property type="project" value="UniProtKB-ARBA"/>
</dbReference>